<dbReference type="AlphaFoldDB" id="A0A6G4X1N0"/>
<dbReference type="Proteomes" id="UP000477722">
    <property type="component" value="Unassembled WGS sequence"/>
</dbReference>
<evidence type="ECO:0000313" key="1">
    <source>
        <dbReference type="EMBL" id="NGO71449.1"/>
    </source>
</evidence>
<comment type="caution">
    <text evidence="1">The sequence shown here is derived from an EMBL/GenBank/DDBJ whole genome shotgun (WGS) entry which is preliminary data.</text>
</comment>
<reference evidence="1 2" key="1">
    <citation type="submission" date="2020-02" db="EMBL/GenBank/DDBJ databases">
        <title>Whole-genome analyses of novel actinobacteria.</title>
        <authorList>
            <person name="Sahin N."/>
            <person name="Tatar D."/>
        </authorList>
    </citation>
    <scope>NUCLEOTIDE SEQUENCE [LARGE SCALE GENOMIC DNA]</scope>
    <source>
        <strain evidence="1 2">SB3404</strain>
    </source>
</reference>
<accession>A0A6G4X1N0</accession>
<sequence length="111" mass="11921">MPIGTLLPEPMPLPFVLARPVGGAAVDMRFLGRAVVDVQCWAETDRAAEDLAANARTALVTAWRAQTVIPAVGSIGFLTERAAPALLPDERTPDGVYRYQASYELTVRPTA</sequence>
<proteinExistence type="predicted"/>
<organism evidence="1 2">
    <name type="scientific">Streptomyces boncukensis</name>
    <dbReference type="NCBI Taxonomy" id="2711219"/>
    <lineage>
        <taxon>Bacteria</taxon>
        <taxon>Bacillati</taxon>
        <taxon>Actinomycetota</taxon>
        <taxon>Actinomycetes</taxon>
        <taxon>Kitasatosporales</taxon>
        <taxon>Streptomycetaceae</taxon>
        <taxon>Streptomyces</taxon>
    </lineage>
</organism>
<keyword evidence="2" id="KW-1185">Reference proteome</keyword>
<protein>
    <recommendedName>
        <fullName evidence="3">DUF3168 domain-containing protein</fullName>
    </recommendedName>
</protein>
<evidence type="ECO:0008006" key="3">
    <source>
        <dbReference type="Google" id="ProtNLM"/>
    </source>
</evidence>
<evidence type="ECO:0000313" key="2">
    <source>
        <dbReference type="Proteomes" id="UP000477722"/>
    </source>
</evidence>
<gene>
    <name evidence="1" type="ORF">G5C65_24475</name>
</gene>
<name>A0A6G4X1N0_9ACTN</name>
<dbReference type="EMBL" id="JAAKZZ010000305">
    <property type="protein sequence ID" value="NGO71449.1"/>
    <property type="molecule type" value="Genomic_DNA"/>
</dbReference>
<dbReference type="RefSeq" id="WP_165301082.1">
    <property type="nucleotide sequence ID" value="NZ_JAAKZZ010000305.1"/>
</dbReference>